<dbReference type="PANTHER" id="PTHR34052:SF2">
    <property type="entry name" value="PLASTOCYANIN-LIKE DOMAIN PROTEIN"/>
    <property type="match status" value="1"/>
</dbReference>
<reference evidence="3 4" key="1">
    <citation type="journal article" date="2020" name="bioRxiv">
        <title>Sequence and annotation of 42 cannabis genomes reveals extensive copy number variation in cannabinoid synthesis and pathogen resistance genes.</title>
        <authorList>
            <person name="Mckernan K.J."/>
            <person name="Helbert Y."/>
            <person name="Kane L.T."/>
            <person name="Ebling H."/>
            <person name="Zhang L."/>
            <person name="Liu B."/>
            <person name="Eaton Z."/>
            <person name="Mclaughlin S."/>
            <person name="Kingan S."/>
            <person name="Baybayan P."/>
            <person name="Concepcion G."/>
            <person name="Jordan M."/>
            <person name="Riva A."/>
            <person name="Barbazuk W."/>
            <person name="Harkins T."/>
        </authorList>
    </citation>
    <scope>NUCLEOTIDE SEQUENCE [LARGE SCALE GENOMIC DNA]</scope>
    <source>
        <strain evidence="4">cv. Jamaican Lion 4</strain>
        <tissue evidence="3">Leaf</tissue>
    </source>
</reference>
<dbReference type="Pfam" id="PF02298">
    <property type="entry name" value="Cu_bind_like"/>
    <property type="match status" value="1"/>
</dbReference>
<accession>A0A803NL41</accession>
<feature type="signal peptide" evidence="1">
    <location>
        <begin position="1"/>
        <end position="26"/>
    </location>
</feature>
<dbReference type="SUPFAM" id="SSF49503">
    <property type="entry name" value="Cupredoxins"/>
    <property type="match status" value="1"/>
</dbReference>
<keyword evidence="1" id="KW-0732">Signal</keyword>
<evidence type="ECO:0000259" key="2">
    <source>
        <dbReference type="PROSITE" id="PS51485"/>
    </source>
</evidence>
<dbReference type="PANTHER" id="PTHR34052">
    <property type="entry name" value="GLYCINE-RICH PROTEIN-LIKE"/>
    <property type="match status" value="1"/>
</dbReference>
<comment type="caution">
    <text evidence="3">The sequence shown here is derived from an EMBL/GenBank/DDBJ whole genome shotgun (WGS) entry which is preliminary data.</text>
</comment>
<dbReference type="Gene3D" id="2.60.40.420">
    <property type="entry name" value="Cupredoxins - blue copper proteins"/>
    <property type="match status" value="1"/>
</dbReference>
<dbReference type="AlphaFoldDB" id="A0A7J6DJF0"/>
<dbReference type="EMBL" id="JAATIQ010001090">
    <property type="protein sequence ID" value="KAF4346251.1"/>
    <property type="molecule type" value="Genomic_DNA"/>
</dbReference>
<proteinExistence type="predicted"/>
<evidence type="ECO:0000313" key="3">
    <source>
        <dbReference type="EMBL" id="KAF4346251.1"/>
    </source>
</evidence>
<evidence type="ECO:0000313" key="4">
    <source>
        <dbReference type="Proteomes" id="UP000583929"/>
    </source>
</evidence>
<dbReference type="OrthoDB" id="1839683at2759"/>
<dbReference type="OMA" id="YIKCDFR"/>
<dbReference type="GO" id="GO:0009055">
    <property type="term" value="F:electron transfer activity"/>
    <property type="evidence" value="ECO:0007669"/>
    <property type="project" value="InterPro"/>
</dbReference>
<dbReference type="InterPro" id="IPR008972">
    <property type="entry name" value="Cupredoxin"/>
</dbReference>
<name>A0A7J6DJF0_CANSA</name>
<dbReference type="PROSITE" id="PS51485">
    <property type="entry name" value="PHYTOCYANIN"/>
    <property type="match status" value="1"/>
</dbReference>
<dbReference type="InterPro" id="IPR003245">
    <property type="entry name" value="Phytocyanin_dom"/>
</dbReference>
<gene>
    <name evidence="3" type="ORF">G4B88_008175</name>
</gene>
<keyword evidence="4" id="KW-1185">Reference proteome</keyword>
<feature type="domain" description="Phytocyanin" evidence="2">
    <location>
        <begin position="27"/>
        <end position="143"/>
    </location>
</feature>
<dbReference type="Proteomes" id="UP000583929">
    <property type="component" value="Unassembled WGS sequence"/>
</dbReference>
<accession>A0A7J6DJF0</accession>
<organism evidence="3 4">
    <name type="scientific">Cannabis sativa</name>
    <name type="common">Hemp</name>
    <name type="synonym">Marijuana</name>
    <dbReference type="NCBI Taxonomy" id="3483"/>
    <lineage>
        <taxon>Eukaryota</taxon>
        <taxon>Viridiplantae</taxon>
        <taxon>Streptophyta</taxon>
        <taxon>Embryophyta</taxon>
        <taxon>Tracheophyta</taxon>
        <taxon>Spermatophyta</taxon>
        <taxon>Magnoliopsida</taxon>
        <taxon>eudicotyledons</taxon>
        <taxon>Gunneridae</taxon>
        <taxon>Pentapetalae</taxon>
        <taxon>rosids</taxon>
        <taxon>fabids</taxon>
        <taxon>Rosales</taxon>
        <taxon>Cannabaceae</taxon>
        <taxon>Cannabis</taxon>
    </lineage>
</organism>
<evidence type="ECO:0000256" key="1">
    <source>
        <dbReference type="SAM" id="SignalP"/>
    </source>
</evidence>
<protein>
    <recommendedName>
        <fullName evidence="2">Phytocyanin domain-containing protein</fullName>
    </recommendedName>
</protein>
<sequence length="147" mass="16225">MALNQASKGLLLLLFTASLLLAMGQAKTIVVGGTEGWRFGFNYTDWAIQTTPFYIEDKLVFKYNPPSESNNSMAYGVYELQNMGSYLSCNFSSAELIANSTQGGGDGFEVSLSEWKPYYFASYGDDGSHCNDGHMKFSAVPWPHNNN</sequence>
<feature type="chain" id="PRO_5043239010" description="Phytocyanin domain-containing protein" evidence="1">
    <location>
        <begin position="27"/>
        <end position="147"/>
    </location>
</feature>